<dbReference type="EMBL" id="CM001403">
    <property type="protein sequence ID" value="EHQ26652.1"/>
    <property type="molecule type" value="Genomic_DNA"/>
</dbReference>
<evidence type="ECO:0000313" key="1">
    <source>
        <dbReference type="EMBL" id="EHQ26652.1"/>
    </source>
</evidence>
<sequence length="37" mass="3939">MDKTTYTTKLSFNALSLLNVKPGGGKPQNGSKVNITD</sequence>
<name>H1XZK8_9SPHI</name>
<protein>
    <submittedName>
        <fullName evidence="1">Uncharacterized protein</fullName>
    </submittedName>
</protein>
<keyword evidence="2" id="KW-1185">Reference proteome</keyword>
<proteinExistence type="predicted"/>
<reference evidence="1" key="1">
    <citation type="submission" date="2011-09" db="EMBL/GenBank/DDBJ databases">
        <title>The permanent draft genome of Mucilaginibacter paludis DSM 18603.</title>
        <authorList>
            <consortium name="US DOE Joint Genome Institute (JGI-PGF)"/>
            <person name="Lucas S."/>
            <person name="Han J."/>
            <person name="Lapidus A."/>
            <person name="Bruce D."/>
            <person name="Goodwin L."/>
            <person name="Pitluck S."/>
            <person name="Peters L."/>
            <person name="Kyrpides N."/>
            <person name="Mavromatis K."/>
            <person name="Ivanova N."/>
            <person name="Mikhailova N."/>
            <person name="Held B."/>
            <person name="Detter J.C."/>
            <person name="Tapia R."/>
            <person name="Han C."/>
            <person name="Land M."/>
            <person name="Hauser L."/>
            <person name="Markowitz V."/>
            <person name="Cheng J.-F."/>
            <person name="Hugenholtz P."/>
            <person name="Woyke T."/>
            <person name="Wu D."/>
            <person name="Tindall B."/>
            <person name="Brambilla E."/>
            <person name="Klenk H.-P."/>
            <person name="Eisen J.A."/>
        </authorList>
    </citation>
    <scope>NUCLEOTIDE SEQUENCE [LARGE SCALE GENOMIC DNA]</scope>
    <source>
        <strain evidence="1">DSM 18603</strain>
    </source>
</reference>
<dbReference type="HOGENOM" id="CLU_3346068_0_0_10"/>
<dbReference type="AlphaFoldDB" id="H1XZK8"/>
<organism evidence="1 2">
    <name type="scientific">Mucilaginibacter paludis DSM 18603</name>
    <dbReference type="NCBI Taxonomy" id="714943"/>
    <lineage>
        <taxon>Bacteria</taxon>
        <taxon>Pseudomonadati</taxon>
        <taxon>Bacteroidota</taxon>
        <taxon>Sphingobacteriia</taxon>
        <taxon>Sphingobacteriales</taxon>
        <taxon>Sphingobacteriaceae</taxon>
        <taxon>Mucilaginibacter</taxon>
    </lineage>
</organism>
<dbReference type="STRING" id="714943.Mucpa_2537"/>
<gene>
    <name evidence="1" type="ORF">Mucpa_2537</name>
</gene>
<dbReference type="Proteomes" id="UP000002774">
    <property type="component" value="Chromosome"/>
</dbReference>
<accession>H1XZK8</accession>
<evidence type="ECO:0000313" key="2">
    <source>
        <dbReference type="Proteomes" id="UP000002774"/>
    </source>
</evidence>